<name>A0A5C6ETQ6_9BACT</name>
<dbReference type="Proteomes" id="UP000317977">
    <property type="component" value="Unassembled WGS sequence"/>
</dbReference>
<evidence type="ECO:0000256" key="1">
    <source>
        <dbReference type="SAM" id="MobiDB-lite"/>
    </source>
</evidence>
<dbReference type="RefSeq" id="WP_146534992.1">
    <property type="nucleotide sequence ID" value="NZ_SJPX01000003.1"/>
</dbReference>
<sequence length="1028" mass="114181">METVFDWVAGFLANQSCQLIVVFAIAVVGAWLLKNQSAHWRYLLWLLVIGKCLTPSLISVPVGVLPASSDAVVSTLTIPSMVVDGSVASKPRAQSFQQTSAATARTIASVVDTDVDTQVTAPVSLRLATVKPKTSINISAWLVLGWIVGTTVFLTVLFGKMFETQWRLRRLRVPAEEETQSFVASIAGAMSLWRAPKVYVVASSSQPFVFGWLRGDVYLPAGFKNIESVAQRRAILTHELAHVGRWDLAINLVQMFIQAIFFFHPAVWWANRKVREEREKCCDEFVLSDSKTSPKLYCEAIVQLLDLERNFDAFQSVLAVGGSTKNIEDRICTMLSGTRKFRRRPSLAALVVLGTIAAIALPSTIVVTNTTAVAAMPQEATSESPADSPETTTDPKVDWDKGQTMEFRVIHSETKEPIPDVDLELQYMGKGIDFNDVKVQTTDAEGKSIITLPDLPIKSMRVYPSKPGFVPLRVYWESEPTPVLPKTISIPLDPGNTIGGTIVDEDGKPVAGARVSMHYWEESTGKALGDSPHVRVNICDSNYNCKGIATSDKDGRWKLDILPKEIDKDRFHLYFQHPSFISDHSVRGLTSRSIYEAPPLQKLFDSSAVVTMKKGRLVQGIITNEDGRPVPSAKIFAFLHDHRIDEPIATTEGDGKFKFSAQAVEVVGDQAWSARSTEAENFLVEAKGYAPELFGLQDGPLFIKLKPGKTLRGRVVDELGKPLEKATVWAQNWRGKRGRLRVEAKTNADGRFVVEDLPADVVDYDVGKQGKMSIDETPMIAGEKEYTLTLTPPLTVKVNVTDAETRMPIKDLTYMMGFEYDDGRAPDWQLYPKPRVLTGTFEKVFSQTGFPQRIRVEADGYEPGISRTIEAKRDDKKHTLSINLKLKKGNPVTGSVNGVDGKPLANAKVILARTRINVSKRDEQVYDGENPVTTTDGEGKFQFPPETEKFSVVVIHKNGIGMVTEKDLVPDTPIQIEPWDDKNEQMQIIRLPAEMQHSDFPKYDPFEERRKREKAKQEASPASDVPAF</sequence>
<dbReference type="InterPro" id="IPR052173">
    <property type="entry name" value="Beta-lactam_resp_regulator"/>
</dbReference>
<dbReference type="Pfam" id="PF13620">
    <property type="entry name" value="CarboxypepD_reg"/>
    <property type="match status" value="1"/>
</dbReference>
<dbReference type="SUPFAM" id="SSF49464">
    <property type="entry name" value="Carboxypeptidase regulatory domain-like"/>
    <property type="match status" value="2"/>
</dbReference>
<proteinExistence type="predicted"/>
<evidence type="ECO:0000256" key="2">
    <source>
        <dbReference type="SAM" id="Phobius"/>
    </source>
</evidence>
<evidence type="ECO:0000259" key="3">
    <source>
        <dbReference type="Pfam" id="PF05569"/>
    </source>
</evidence>
<keyword evidence="2" id="KW-1133">Transmembrane helix</keyword>
<dbReference type="EMBL" id="SJPX01000003">
    <property type="protein sequence ID" value="TWU51690.1"/>
    <property type="molecule type" value="Genomic_DNA"/>
</dbReference>
<feature type="compositionally biased region" description="Basic and acidic residues" evidence="1">
    <location>
        <begin position="996"/>
        <end position="1010"/>
    </location>
</feature>
<dbReference type="InterPro" id="IPR008969">
    <property type="entry name" value="CarboxyPept-like_regulatory"/>
</dbReference>
<keyword evidence="2" id="KW-0812">Transmembrane</keyword>
<organism evidence="4 5">
    <name type="scientific">Rubripirellula reticaptiva</name>
    <dbReference type="NCBI Taxonomy" id="2528013"/>
    <lineage>
        <taxon>Bacteria</taxon>
        <taxon>Pseudomonadati</taxon>
        <taxon>Planctomycetota</taxon>
        <taxon>Planctomycetia</taxon>
        <taxon>Pirellulales</taxon>
        <taxon>Pirellulaceae</taxon>
        <taxon>Rubripirellula</taxon>
    </lineage>
</organism>
<feature type="transmembrane region" description="Helical" evidence="2">
    <location>
        <begin position="347"/>
        <end position="367"/>
    </location>
</feature>
<keyword evidence="2" id="KW-0472">Membrane</keyword>
<feature type="transmembrane region" description="Helical" evidence="2">
    <location>
        <begin position="138"/>
        <end position="158"/>
    </location>
</feature>
<comment type="caution">
    <text evidence="4">The sequence shown here is derived from an EMBL/GenBank/DDBJ whole genome shotgun (WGS) entry which is preliminary data.</text>
</comment>
<dbReference type="Pfam" id="PF05569">
    <property type="entry name" value="Peptidase_M56"/>
    <property type="match status" value="1"/>
</dbReference>
<feature type="transmembrane region" description="Helical" evidence="2">
    <location>
        <begin position="248"/>
        <end position="270"/>
    </location>
</feature>
<protein>
    <submittedName>
        <fullName evidence="4">Regulatory protein BlaR1</fullName>
    </submittedName>
</protein>
<feature type="domain" description="Peptidase M56" evidence="3">
    <location>
        <begin position="19"/>
        <end position="332"/>
    </location>
</feature>
<dbReference type="InterPro" id="IPR008756">
    <property type="entry name" value="Peptidase_M56"/>
</dbReference>
<gene>
    <name evidence="4" type="primary">blaR1_3</name>
    <name evidence="4" type="ORF">Poly59_32850</name>
</gene>
<feature type="transmembrane region" description="Helical" evidence="2">
    <location>
        <begin position="12"/>
        <end position="33"/>
    </location>
</feature>
<feature type="region of interest" description="Disordered" evidence="1">
    <location>
        <begin position="991"/>
        <end position="1028"/>
    </location>
</feature>
<dbReference type="PANTHER" id="PTHR34978:SF3">
    <property type="entry name" value="SLR0241 PROTEIN"/>
    <property type="match status" value="1"/>
</dbReference>
<reference evidence="4 5" key="1">
    <citation type="submission" date="2019-02" db="EMBL/GenBank/DDBJ databases">
        <title>Deep-cultivation of Planctomycetes and their phenomic and genomic characterization uncovers novel biology.</title>
        <authorList>
            <person name="Wiegand S."/>
            <person name="Jogler M."/>
            <person name="Boedeker C."/>
            <person name="Pinto D."/>
            <person name="Vollmers J."/>
            <person name="Rivas-Marin E."/>
            <person name="Kohn T."/>
            <person name="Peeters S.H."/>
            <person name="Heuer A."/>
            <person name="Rast P."/>
            <person name="Oberbeckmann S."/>
            <person name="Bunk B."/>
            <person name="Jeske O."/>
            <person name="Meyerdierks A."/>
            <person name="Storesund J.E."/>
            <person name="Kallscheuer N."/>
            <person name="Luecker S."/>
            <person name="Lage O.M."/>
            <person name="Pohl T."/>
            <person name="Merkel B.J."/>
            <person name="Hornburger P."/>
            <person name="Mueller R.-W."/>
            <person name="Bruemmer F."/>
            <person name="Labrenz M."/>
            <person name="Spormann A.M."/>
            <person name="Op Den Camp H."/>
            <person name="Overmann J."/>
            <person name="Amann R."/>
            <person name="Jetten M.S.M."/>
            <person name="Mascher T."/>
            <person name="Medema M.H."/>
            <person name="Devos D.P."/>
            <person name="Kaster A.-K."/>
            <person name="Ovreas L."/>
            <person name="Rohde M."/>
            <person name="Galperin M.Y."/>
            <person name="Jogler C."/>
        </authorList>
    </citation>
    <scope>NUCLEOTIDE SEQUENCE [LARGE SCALE GENOMIC DNA]</scope>
    <source>
        <strain evidence="4 5">Poly59</strain>
    </source>
</reference>
<feature type="compositionally biased region" description="Polar residues" evidence="1">
    <location>
        <begin position="379"/>
        <end position="392"/>
    </location>
</feature>
<dbReference type="PANTHER" id="PTHR34978">
    <property type="entry name" value="POSSIBLE SENSOR-TRANSDUCER PROTEIN BLAR"/>
    <property type="match status" value="1"/>
</dbReference>
<evidence type="ECO:0000313" key="4">
    <source>
        <dbReference type="EMBL" id="TWU51690.1"/>
    </source>
</evidence>
<dbReference type="AlphaFoldDB" id="A0A5C6ETQ6"/>
<feature type="region of interest" description="Disordered" evidence="1">
    <location>
        <begin position="377"/>
        <end position="398"/>
    </location>
</feature>
<keyword evidence="5" id="KW-1185">Reference proteome</keyword>
<evidence type="ECO:0000313" key="5">
    <source>
        <dbReference type="Proteomes" id="UP000317977"/>
    </source>
</evidence>
<dbReference type="CDD" id="cd07341">
    <property type="entry name" value="M56_BlaR1_MecR1_like"/>
    <property type="match status" value="1"/>
</dbReference>
<accession>A0A5C6ETQ6</accession>
<dbReference type="OrthoDB" id="279966at2"/>